<proteinExistence type="predicted"/>
<organism evidence="1">
    <name type="scientific">Thermococcus litoralis</name>
    <dbReference type="NCBI Taxonomy" id="2265"/>
    <lineage>
        <taxon>Archaea</taxon>
        <taxon>Methanobacteriati</taxon>
        <taxon>Methanobacteriota</taxon>
        <taxon>Thermococci</taxon>
        <taxon>Thermococcales</taxon>
        <taxon>Thermococcaceae</taxon>
        <taxon>Thermococcus</taxon>
    </lineage>
</organism>
<sequence>MGIFTKLFGGAEGIREAMRESYEKHYKLAQVHEFPGLTPHEAGLLGALGTRYKAWGKKVSEQLLWIELTPFLMMEERQAVEALAEYVVFKEYPKRARTLWLLRCLNSAIMSCEDTDLIASIILGLAHEVPWVALLEKQTLDKIDQLALELSQQP</sequence>
<dbReference type="Proteomes" id="UP000886210">
    <property type="component" value="Unassembled WGS sequence"/>
</dbReference>
<protein>
    <submittedName>
        <fullName evidence="1">Uncharacterized protein</fullName>
    </submittedName>
</protein>
<name>A0A7C0TZ11_THELI</name>
<reference evidence="1" key="1">
    <citation type="journal article" date="2020" name="mSystems">
        <title>Genome- and Community-Level Interaction Insights into Carbon Utilization and Element Cycling Functions of Hydrothermarchaeota in Hydrothermal Sediment.</title>
        <authorList>
            <person name="Zhou Z."/>
            <person name="Liu Y."/>
            <person name="Xu W."/>
            <person name="Pan J."/>
            <person name="Luo Z.H."/>
            <person name="Li M."/>
        </authorList>
    </citation>
    <scope>NUCLEOTIDE SEQUENCE [LARGE SCALE GENOMIC DNA]</scope>
    <source>
        <strain evidence="1">HyVt-151</strain>
    </source>
</reference>
<gene>
    <name evidence="1" type="ORF">ENF72_02435</name>
</gene>
<accession>A0A7C0TZ11</accession>
<dbReference type="EMBL" id="DQYG01000108">
    <property type="protein sequence ID" value="HDD31467.1"/>
    <property type="molecule type" value="Genomic_DNA"/>
</dbReference>
<evidence type="ECO:0000313" key="1">
    <source>
        <dbReference type="EMBL" id="HDD31467.1"/>
    </source>
</evidence>
<dbReference type="AlphaFoldDB" id="A0A7C0TZ11"/>
<comment type="caution">
    <text evidence="1">The sequence shown here is derived from an EMBL/GenBank/DDBJ whole genome shotgun (WGS) entry which is preliminary data.</text>
</comment>